<sequence length="170" mass="18948">MSRRSRVISGAKAGFALGSVALRDGGYGMEPRTHRMPFRAVVHFAWSHPISGSSVCDYSGQQSRGSWSLVQRIRLTPSFDLPLGQSSRTRLRGLRLWLPNSRAETPLCLAIALHALTYMLKGHLEQQAVIRIGLVTLSGNANLSNQMIRFLTFDDPTYQTQWLLFGLTFA</sequence>
<organism evidence="1 2">
    <name type="scientific">Canavalia gladiata</name>
    <name type="common">Sword bean</name>
    <name type="synonym">Dolichos gladiatus</name>
    <dbReference type="NCBI Taxonomy" id="3824"/>
    <lineage>
        <taxon>Eukaryota</taxon>
        <taxon>Viridiplantae</taxon>
        <taxon>Streptophyta</taxon>
        <taxon>Embryophyta</taxon>
        <taxon>Tracheophyta</taxon>
        <taxon>Spermatophyta</taxon>
        <taxon>Magnoliopsida</taxon>
        <taxon>eudicotyledons</taxon>
        <taxon>Gunneridae</taxon>
        <taxon>Pentapetalae</taxon>
        <taxon>rosids</taxon>
        <taxon>fabids</taxon>
        <taxon>Fabales</taxon>
        <taxon>Fabaceae</taxon>
        <taxon>Papilionoideae</taxon>
        <taxon>50 kb inversion clade</taxon>
        <taxon>NPAAA clade</taxon>
        <taxon>indigoferoid/millettioid clade</taxon>
        <taxon>Phaseoleae</taxon>
        <taxon>Canavalia</taxon>
    </lineage>
</organism>
<dbReference type="Proteomes" id="UP001367508">
    <property type="component" value="Unassembled WGS sequence"/>
</dbReference>
<dbReference type="EMBL" id="JAYMYQ010000006">
    <property type="protein sequence ID" value="KAK7324206.1"/>
    <property type="molecule type" value="Genomic_DNA"/>
</dbReference>
<comment type="caution">
    <text evidence="1">The sequence shown here is derived from an EMBL/GenBank/DDBJ whole genome shotgun (WGS) entry which is preliminary data.</text>
</comment>
<accession>A0AAN9KWC2</accession>
<keyword evidence="2" id="KW-1185">Reference proteome</keyword>
<gene>
    <name evidence="1" type="ORF">VNO77_27732</name>
</gene>
<evidence type="ECO:0000313" key="2">
    <source>
        <dbReference type="Proteomes" id="UP001367508"/>
    </source>
</evidence>
<proteinExistence type="predicted"/>
<dbReference type="AlphaFoldDB" id="A0AAN9KWC2"/>
<evidence type="ECO:0000313" key="1">
    <source>
        <dbReference type="EMBL" id="KAK7324206.1"/>
    </source>
</evidence>
<name>A0AAN9KWC2_CANGL</name>
<protein>
    <submittedName>
        <fullName evidence="1">Uncharacterized protein</fullName>
    </submittedName>
</protein>
<reference evidence="1 2" key="1">
    <citation type="submission" date="2024-01" db="EMBL/GenBank/DDBJ databases">
        <title>The genomes of 5 underutilized Papilionoideae crops provide insights into root nodulation and disease resistanc.</title>
        <authorList>
            <person name="Jiang F."/>
        </authorList>
    </citation>
    <scope>NUCLEOTIDE SEQUENCE [LARGE SCALE GENOMIC DNA]</scope>
    <source>
        <strain evidence="1">LVBAO_FW01</strain>
        <tissue evidence="1">Leaves</tissue>
    </source>
</reference>